<dbReference type="Proteomes" id="UP000199051">
    <property type="component" value="Unassembled WGS sequence"/>
</dbReference>
<feature type="region of interest" description="Disordered" evidence="1">
    <location>
        <begin position="1"/>
        <end position="36"/>
    </location>
</feature>
<sequence>MSTTPSPGEPAAEPVRDQAPPAAVPEPEPARVEGPPAEVVVDSRRTVSLLVAGLAGAVLLLVGGIVGYAIGNSGDRPGRHGGPGHSWQVGPGRHGGPGVDRPGQPGFPPERGRRPNTPPAPSPSSVLPTPNPTPAPTPSS</sequence>
<evidence type="ECO:0000256" key="1">
    <source>
        <dbReference type="SAM" id="MobiDB-lite"/>
    </source>
</evidence>
<protein>
    <submittedName>
        <fullName evidence="3">Uncharacterized protein</fullName>
    </submittedName>
</protein>
<dbReference type="EMBL" id="FOGI01000008">
    <property type="protein sequence ID" value="SES17386.1"/>
    <property type="molecule type" value="Genomic_DNA"/>
</dbReference>
<feature type="compositionally biased region" description="Pro residues" evidence="1">
    <location>
        <begin position="129"/>
        <end position="140"/>
    </location>
</feature>
<evidence type="ECO:0000313" key="3">
    <source>
        <dbReference type="EMBL" id="SES17386.1"/>
    </source>
</evidence>
<gene>
    <name evidence="3" type="ORF">SAMN04487818_108100</name>
</gene>
<keyword evidence="2" id="KW-0812">Transmembrane</keyword>
<name>A0A1H9V6J9_9PSEU</name>
<feature type="transmembrane region" description="Helical" evidence="2">
    <location>
        <begin position="49"/>
        <end position="70"/>
    </location>
</feature>
<dbReference type="AlphaFoldDB" id="A0A1H9V6J9"/>
<keyword evidence="2" id="KW-0472">Membrane</keyword>
<reference evidence="4" key="1">
    <citation type="submission" date="2016-10" db="EMBL/GenBank/DDBJ databases">
        <authorList>
            <person name="Varghese N."/>
            <person name="Submissions S."/>
        </authorList>
    </citation>
    <scope>NUCLEOTIDE SEQUENCE [LARGE SCALE GENOMIC DNA]</scope>
    <source>
        <strain evidence="4">DSM 44260</strain>
    </source>
</reference>
<keyword evidence="4" id="KW-1185">Reference proteome</keyword>
<evidence type="ECO:0000256" key="2">
    <source>
        <dbReference type="SAM" id="Phobius"/>
    </source>
</evidence>
<feature type="region of interest" description="Disordered" evidence="1">
    <location>
        <begin position="68"/>
        <end position="140"/>
    </location>
</feature>
<accession>A0A1H9V6J9</accession>
<keyword evidence="2" id="KW-1133">Transmembrane helix</keyword>
<evidence type="ECO:0000313" key="4">
    <source>
        <dbReference type="Proteomes" id="UP000199051"/>
    </source>
</evidence>
<proteinExistence type="predicted"/>
<dbReference type="RefSeq" id="WP_143073553.1">
    <property type="nucleotide sequence ID" value="NZ_FOGI01000008.1"/>
</dbReference>
<organism evidence="3 4">
    <name type="scientific">Actinokineospora terrae</name>
    <dbReference type="NCBI Taxonomy" id="155974"/>
    <lineage>
        <taxon>Bacteria</taxon>
        <taxon>Bacillati</taxon>
        <taxon>Actinomycetota</taxon>
        <taxon>Actinomycetes</taxon>
        <taxon>Pseudonocardiales</taxon>
        <taxon>Pseudonocardiaceae</taxon>
        <taxon>Actinokineospora</taxon>
    </lineage>
</organism>